<dbReference type="GO" id="GO:0006535">
    <property type="term" value="P:cysteine biosynthetic process from serine"/>
    <property type="evidence" value="ECO:0007669"/>
    <property type="project" value="TreeGrafter"/>
</dbReference>
<dbReference type="PIRSF" id="PIRSF001434">
    <property type="entry name" value="CGS"/>
    <property type="match status" value="1"/>
</dbReference>
<comment type="cofactor">
    <cofactor evidence="1 6">
        <name>pyridoxal 5'-phosphate</name>
        <dbReference type="ChEBI" id="CHEBI:597326"/>
    </cofactor>
</comment>
<dbReference type="InterPro" id="IPR015422">
    <property type="entry name" value="PyrdxlP-dep_Trfase_small"/>
</dbReference>
<dbReference type="GO" id="GO:0004124">
    <property type="term" value="F:cysteine synthase activity"/>
    <property type="evidence" value="ECO:0007669"/>
    <property type="project" value="TreeGrafter"/>
</dbReference>
<evidence type="ECO:0000256" key="5">
    <source>
        <dbReference type="PIRSR" id="PIRSR001434-2"/>
    </source>
</evidence>
<reference evidence="7 8" key="1">
    <citation type="submission" date="2018-05" db="EMBL/GenBank/DDBJ databases">
        <title>Oceanovita maritima gen. nov., sp. nov., a marine bacterium in the family Rhodobacteraceae isolated from surface seawater of Lundu port Xiamen, China.</title>
        <authorList>
            <person name="Hetharua B.H."/>
            <person name="Min D."/>
            <person name="Liao H."/>
            <person name="Tian Y."/>
        </authorList>
    </citation>
    <scope>NUCLEOTIDE SEQUENCE [LARGE SCALE GENOMIC DNA]</scope>
    <source>
        <strain evidence="7 8">FSX-11</strain>
    </source>
</reference>
<keyword evidence="3 7" id="KW-0808">Transferase</keyword>
<dbReference type="AlphaFoldDB" id="A0A2V4MJG4"/>
<dbReference type="PANTHER" id="PTHR43797:SF2">
    <property type="entry name" value="HOMOCYSTEINE_CYSTEINE SYNTHASE"/>
    <property type="match status" value="1"/>
</dbReference>
<dbReference type="RefSeq" id="WP_110796762.1">
    <property type="nucleotide sequence ID" value="NZ_KZ826489.1"/>
</dbReference>
<evidence type="ECO:0000256" key="4">
    <source>
        <dbReference type="ARBA" id="ARBA00022898"/>
    </source>
</evidence>
<evidence type="ECO:0000256" key="1">
    <source>
        <dbReference type="ARBA" id="ARBA00001933"/>
    </source>
</evidence>
<dbReference type="InterPro" id="IPR000277">
    <property type="entry name" value="Cys/Met-Metab_PyrdxlP-dep_enz"/>
</dbReference>
<gene>
    <name evidence="7" type="ORF">DI396_13670</name>
</gene>
<dbReference type="OrthoDB" id="9805807at2"/>
<proteinExistence type="inferred from homology"/>
<evidence type="ECO:0000256" key="6">
    <source>
        <dbReference type="RuleBase" id="RU362118"/>
    </source>
</evidence>
<dbReference type="NCBIfam" id="TIGR01326">
    <property type="entry name" value="OAH_OAS_sulfhy"/>
    <property type="match status" value="1"/>
</dbReference>
<dbReference type="Pfam" id="PF01053">
    <property type="entry name" value="Cys_Met_Meta_PP"/>
    <property type="match status" value="1"/>
</dbReference>
<sequence length="426" mass="45348">MTHGFDTLQIHAGARPDPATGARQTPIYQTTAYVFRDADHAAALFNLQEVGYIYSRLTNPTVAVLQERIATLEGGAGAVCCSSGHAAQIMALFPIMAPGRNVVVSTRLYGGSITQFSQTITRFGWSAKFVDTDDLDAVKAAIDDDTRAVFCESIANPGGYVSDIPALAKIADAAGLPLIVDNTSATPYLCNPIAMGATLVVHSMTKYLTGNGTVTGGVVVDSGNFDWSASDKFPSLSEPEPAYHGLKFHETFGPLAFTFHGIAIGLRDLGMTLNPQAAHYTLMGIETLSLRMERHCTNAQTVAEWLEGHDAVAKVTYAGLASSPYFDRAKELFPKGTGGLFTIALKGGYDACVKFVESLEIFSHVANLGDTRSLVIHPASTTHRQLSEDQQVAAGAGPDVVRISIGIEDVKDLIADLEQAFEKASA</sequence>
<comment type="caution">
    <text evidence="7">The sequence shown here is derived from an EMBL/GenBank/DDBJ whole genome shotgun (WGS) entry which is preliminary data.</text>
</comment>
<accession>A0A2V4MJG4</accession>
<feature type="modified residue" description="N6-(pyridoxal phosphate)lysine" evidence="5">
    <location>
        <position position="206"/>
    </location>
</feature>
<dbReference type="Gene3D" id="3.90.1150.10">
    <property type="entry name" value="Aspartate Aminotransferase, domain 1"/>
    <property type="match status" value="1"/>
</dbReference>
<evidence type="ECO:0000256" key="2">
    <source>
        <dbReference type="ARBA" id="ARBA00009077"/>
    </source>
</evidence>
<dbReference type="EMBL" id="QFVT01000010">
    <property type="protein sequence ID" value="PYC46761.1"/>
    <property type="molecule type" value="Genomic_DNA"/>
</dbReference>
<evidence type="ECO:0000313" key="8">
    <source>
        <dbReference type="Proteomes" id="UP000248012"/>
    </source>
</evidence>
<evidence type="ECO:0000256" key="3">
    <source>
        <dbReference type="ARBA" id="ARBA00022679"/>
    </source>
</evidence>
<dbReference type="InterPro" id="IPR006235">
    <property type="entry name" value="OAc-hSer/O-AcSer_sulfhydrylase"/>
</dbReference>
<keyword evidence="4 5" id="KW-0663">Pyridoxal phosphate</keyword>
<dbReference type="CDD" id="cd00614">
    <property type="entry name" value="CGS_like"/>
    <property type="match status" value="1"/>
</dbReference>
<dbReference type="InterPro" id="IPR015421">
    <property type="entry name" value="PyrdxlP-dep_Trfase_major"/>
</dbReference>
<dbReference type="EC" id="2.5.1.49" evidence="7"/>
<comment type="similarity">
    <text evidence="2 6">Belongs to the trans-sulfuration enzymes family.</text>
</comment>
<keyword evidence="8" id="KW-1185">Reference proteome</keyword>
<dbReference type="GO" id="GO:0005737">
    <property type="term" value="C:cytoplasm"/>
    <property type="evidence" value="ECO:0007669"/>
    <property type="project" value="TreeGrafter"/>
</dbReference>
<dbReference type="GO" id="GO:0071269">
    <property type="term" value="P:L-homocysteine biosynthetic process"/>
    <property type="evidence" value="ECO:0007669"/>
    <property type="project" value="TreeGrafter"/>
</dbReference>
<dbReference type="PANTHER" id="PTHR43797">
    <property type="entry name" value="HOMOCYSTEINE/CYSTEINE SYNTHASE"/>
    <property type="match status" value="1"/>
</dbReference>
<dbReference type="GO" id="GO:0019346">
    <property type="term" value="P:transsulfuration"/>
    <property type="evidence" value="ECO:0007669"/>
    <property type="project" value="InterPro"/>
</dbReference>
<organism evidence="7 8">
    <name type="scientific">Litorivita pollutaquae</name>
    <dbReference type="NCBI Taxonomy" id="2200892"/>
    <lineage>
        <taxon>Bacteria</taxon>
        <taxon>Pseudomonadati</taxon>
        <taxon>Pseudomonadota</taxon>
        <taxon>Alphaproteobacteria</taxon>
        <taxon>Rhodobacterales</taxon>
        <taxon>Paracoccaceae</taxon>
        <taxon>Litorivita</taxon>
    </lineage>
</organism>
<dbReference type="Proteomes" id="UP000248012">
    <property type="component" value="Unassembled WGS sequence"/>
</dbReference>
<evidence type="ECO:0000313" key="7">
    <source>
        <dbReference type="EMBL" id="PYC46761.1"/>
    </source>
</evidence>
<dbReference type="Gene3D" id="3.40.640.10">
    <property type="entry name" value="Type I PLP-dependent aspartate aminotransferase-like (Major domain)"/>
    <property type="match status" value="1"/>
</dbReference>
<dbReference type="GO" id="GO:0003961">
    <property type="term" value="F:O-acetylhomoserine aminocarboxypropyltransferase activity"/>
    <property type="evidence" value="ECO:0007669"/>
    <property type="project" value="UniProtKB-EC"/>
</dbReference>
<protein>
    <submittedName>
        <fullName evidence="7">Bifunctional O-acetylhomoserine aminocarboxypropyltransferase/cysteine synthase</fullName>
        <ecNumber evidence="7">2.5.1.49</ecNumber>
    </submittedName>
</protein>
<dbReference type="GO" id="GO:0030170">
    <property type="term" value="F:pyridoxal phosphate binding"/>
    <property type="evidence" value="ECO:0007669"/>
    <property type="project" value="InterPro"/>
</dbReference>
<dbReference type="FunFam" id="3.40.640.10:FF:000035">
    <property type="entry name" value="O-succinylhomoserine sulfhydrylase"/>
    <property type="match status" value="1"/>
</dbReference>
<dbReference type="InterPro" id="IPR015424">
    <property type="entry name" value="PyrdxlP-dep_Trfase"/>
</dbReference>
<name>A0A2V4MJG4_9RHOB</name>
<dbReference type="SUPFAM" id="SSF53383">
    <property type="entry name" value="PLP-dependent transferases"/>
    <property type="match status" value="1"/>
</dbReference>